<proteinExistence type="predicted"/>
<evidence type="ECO:0008006" key="3">
    <source>
        <dbReference type="Google" id="ProtNLM"/>
    </source>
</evidence>
<keyword evidence="2" id="KW-1185">Reference proteome</keyword>
<dbReference type="eggNOG" id="COG3209">
    <property type="taxonomic scope" value="Bacteria"/>
</dbReference>
<reference evidence="1 2" key="1">
    <citation type="submission" date="2012-08" db="EMBL/GenBank/DDBJ databases">
        <title>The Genome Sequence of Barnesiella intestinihominis YIT 11860.</title>
        <authorList>
            <consortium name="The Broad Institute Genome Sequencing Platform"/>
            <person name="Earl A."/>
            <person name="Ward D."/>
            <person name="Feldgarden M."/>
            <person name="Gevers D."/>
            <person name="Morotomi M."/>
            <person name="Walker B."/>
            <person name="Young S.K."/>
            <person name="Zeng Q."/>
            <person name="Gargeya S."/>
            <person name="Fitzgerald M."/>
            <person name="Haas B."/>
            <person name="Abouelleil A."/>
            <person name="Alvarado L."/>
            <person name="Arachchi H.M."/>
            <person name="Berlin A.M."/>
            <person name="Chapman S.B."/>
            <person name="Goldberg J."/>
            <person name="Griggs A."/>
            <person name="Gujja S."/>
            <person name="Hansen M."/>
            <person name="Howarth C."/>
            <person name="Imamovic A."/>
            <person name="Larimer J."/>
            <person name="McCowen C."/>
            <person name="Montmayeur A."/>
            <person name="Murphy C."/>
            <person name="Neiman D."/>
            <person name="Pearson M."/>
            <person name="Priest M."/>
            <person name="Roberts A."/>
            <person name="Saif S."/>
            <person name="Shea T."/>
            <person name="Sisk P."/>
            <person name="Sykes S."/>
            <person name="Wortman J."/>
            <person name="Nusbaum C."/>
            <person name="Birren B."/>
        </authorList>
    </citation>
    <scope>NUCLEOTIDE SEQUENCE [LARGE SCALE GENOMIC DNA]</scope>
    <source>
        <strain evidence="1 2">YIT 11860</strain>
    </source>
</reference>
<dbReference type="PANTHER" id="PTHR45661">
    <property type="entry name" value="SURFACE ANTIGEN"/>
    <property type="match status" value="1"/>
</dbReference>
<dbReference type="RefSeq" id="WP_008863211.1">
    <property type="nucleotide sequence ID" value="NZ_CAXSYG010000001.1"/>
</dbReference>
<dbReference type="InterPro" id="IPR032675">
    <property type="entry name" value="LRR_dom_sf"/>
</dbReference>
<dbReference type="OrthoDB" id="1090091at2"/>
<dbReference type="STRING" id="742726.HMPREF9448_02840"/>
<accession>K0WS87</accession>
<evidence type="ECO:0000313" key="1">
    <source>
        <dbReference type="EMBL" id="EJZ62157.1"/>
    </source>
</evidence>
<dbReference type="PANTHER" id="PTHR45661:SF3">
    <property type="entry name" value="IG-LIKE DOMAIN-CONTAINING PROTEIN"/>
    <property type="match status" value="1"/>
</dbReference>
<dbReference type="Proteomes" id="UP000006044">
    <property type="component" value="Unassembled WGS sequence"/>
</dbReference>
<sequence length="500" mass="55861">MRKLLYIVLFLSVGKHLQATNYNCHTEAGQLQSLIGEQHRTITNLTVSGTIDVRDFAFINDSLFHLTGIDLADCTIDAFESRDIYLGNQTRFDANCIPANTFFGFQELTTVRLPRNTEKIGKGAFAGCTKLKNIDWGNNLQEIAGFAFCDCFSLNTSLPQTLEKIGEYAFKQCISFTGIDLSLSVLRSIGNQAFLNCTALSSITLPASLQSIGKECFAGCSSLTGITLPQKLESMGEGCFSHCISLTEVDIKECPLESLPPYTFDHCTKLLSIQAPNTITEIGEGAFYYCTSLTDCILPESVRTIGDYAFAGCSRIAGLSFLPEGTEKIGRWPFYGMKYLFSAKIPSTVKTIGDHAFDNCTRLNVMLSYPTEPPILGENVFRNVPQKDCRLGIPDESLSLYLNTPQWKEFDIRYLSEVDEQQIDDKALKAYFEQKMLIVNSYEPMHRITLYTIDGRTIYQKQGKTTEAKIDTQSYSGEIFILSVQIESGKYYHLKLGRVN</sequence>
<dbReference type="Gene3D" id="3.40.50.12480">
    <property type="match status" value="1"/>
</dbReference>
<dbReference type="Pfam" id="PF13306">
    <property type="entry name" value="LRR_5"/>
    <property type="match status" value="1"/>
</dbReference>
<dbReference type="InterPro" id="IPR053139">
    <property type="entry name" value="Surface_bspA-like"/>
</dbReference>
<evidence type="ECO:0000313" key="2">
    <source>
        <dbReference type="Proteomes" id="UP000006044"/>
    </source>
</evidence>
<gene>
    <name evidence="1" type="ORF">HMPREF9448_02840</name>
</gene>
<dbReference type="AlphaFoldDB" id="K0WS87"/>
<protein>
    <recommendedName>
        <fullName evidence="3">Por secretion system C-terminal sorting domain-containing protein</fullName>
    </recommendedName>
</protein>
<dbReference type="HOGENOM" id="CLU_028334_3_0_10"/>
<dbReference type="GeneID" id="77850007"/>
<name>K0WS87_9BACT</name>
<dbReference type="SUPFAM" id="SSF52058">
    <property type="entry name" value="L domain-like"/>
    <property type="match status" value="1"/>
</dbReference>
<dbReference type="InterPro" id="IPR026906">
    <property type="entry name" value="LRR_5"/>
</dbReference>
<comment type="caution">
    <text evidence="1">The sequence shown here is derived from an EMBL/GenBank/DDBJ whole genome shotgun (WGS) entry which is preliminary data.</text>
</comment>
<dbReference type="Gene3D" id="3.80.10.10">
    <property type="entry name" value="Ribonuclease Inhibitor"/>
    <property type="match status" value="3"/>
</dbReference>
<organism evidence="1 2">
    <name type="scientific">Barnesiella intestinihominis YIT 11860</name>
    <dbReference type="NCBI Taxonomy" id="742726"/>
    <lineage>
        <taxon>Bacteria</taxon>
        <taxon>Pseudomonadati</taxon>
        <taxon>Bacteroidota</taxon>
        <taxon>Bacteroidia</taxon>
        <taxon>Bacteroidales</taxon>
        <taxon>Barnesiellaceae</taxon>
        <taxon>Barnesiella</taxon>
    </lineage>
</organism>
<dbReference type="EMBL" id="ADLE01000018">
    <property type="protein sequence ID" value="EJZ62157.1"/>
    <property type="molecule type" value="Genomic_DNA"/>
</dbReference>